<dbReference type="GeneID" id="65129518"/>
<protein>
    <submittedName>
        <fullName evidence="1">Uncharacterized protein</fullName>
    </submittedName>
</protein>
<organism evidence="1 2">
    <name type="scientific">uncultured phage cr108_1</name>
    <dbReference type="NCBI Taxonomy" id="2772069"/>
    <lineage>
        <taxon>Viruses</taxon>
        <taxon>Duplodnaviria</taxon>
        <taxon>Heunggongvirae</taxon>
        <taxon>Uroviricota</taxon>
        <taxon>Caudoviricetes</taxon>
        <taxon>Crassvirales</taxon>
        <taxon>Steigviridae</taxon>
        <taxon>Asinivirinae</taxon>
        <taxon>Pipoluvirus</taxon>
        <taxon>Pipoluvirus rarus</taxon>
    </lineage>
</organism>
<dbReference type="RefSeq" id="YP_010111184.1">
    <property type="nucleotide sequence ID" value="NC_055878.1"/>
</dbReference>
<reference evidence="1 2" key="1">
    <citation type="submission" date="2020-07" db="EMBL/GenBank/DDBJ databases">
        <title>Taxonomic proposal: Crassvirales, a new order of highly abundant and diverse bacterial viruses.</title>
        <authorList>
            <person name="Shkoporov A.N."/>
            <person name="Stockdale S.R."/>
            <person name="Guerin E."/>
            <person name="Ross R.P."/>
            <person name="Hill C."/>
        </authorList>
    </citation>
    <scope>NUCLEOTIDE SEQUENCE [LARGE SCALE GENOMIC DNA]</scope>
</reference>
<proteinExistence type="predicted"/>
<accession>A0A7M1RXL3</accession>
<dbReference type="EMBL" id="MT774385">
    <property type="protein sequence ID" value="QOR59026.1"/>
    <property type="molecule type" value="Genomic_DNA"/>
</dbReference>
<dbReference type="Proteomes" id="UP000594030">
    <property type="component" value="Segment"/>
</dbReference>
<sequence length="55" mass="6306">MIPKKIMVDLTEFELTLLIWSLEESGYAFSDNADALQAKLRVLRGQLQKVPNLEE</sequence>
<evidence type="ECO:0000313" key="2">
    <source>
        <dbReference type="Proteomes" id="UP000594030"/>
    </source>
</evidence>
<name>A0A7M1RXL3_9CAUD</name>
<evidence type="ECO:0000313" key="1">
    <source>
        <dbReference type="EMBL" id="QOR59026.1"/>
    </source>
</evidence>
<keyword evidence="2" id="KW-1185">Reference proteome</keyword>
<dbReference type="KEGG" id="vg:65129518"/>